<dbReference type="EMBL" id="CP046455">
    <property type="protein sequence ID" value="QGU08190.1"/>
    <property type="molecule type" value="Genomic_DNA"/>
</dbReference>
<dbReference type="Proteomes" id="UP000424462">
    <property type="component" value="Chromosome"/>
</dbReference>
<keyword evidence="1" id="KW-1133">Transmembrane helix</keyword>
<dbReference type="KEGG" id="cok:COCCU_11430"/>
<evidence type="ECO:0000256" key="1">
    <source>
        <dbReference type="SAM" id="Phobius"/>
    </source>
</evidence>
<evidence type="ECO:0000313" key="3">
    <source>
        <dbReference type="Proteomes" id="UP000424462"/>
    </source>
</evidence>
<protein>
    <submittedName>
        <fullName evidence="2">Uncharacterized protein</fullName>
    </submittedName>
</protein>
<feature type="transmembrane region" description="Helical" evidence="1">
    <location>
        <begin position="139"/>
        <end position="164"/>
    </location>
</feature>
<gene>
    <name evidence="2" type="ORF">COCCU_11430</name>
</gene>
<feature type="transmembrane region" description="Helical" evidence="1">
    <location>
        <begin position="62"/>
        <end position="84"/>
    </location>
</feature>
<name>A0A6B8WDV8_9CORY</name>
<feature type="transmembrane region" description="Helical" evidence="1">
    <location>
        <begin position="28"/>
        <end position="55"/>
    </location>
</feature>
<evidence type="ECO:0000313" key="2">
    <source>
        <dbReference type="EMBL" id="QGU08190.1"/>
    </source>
</evidence>
<organism evidence="2 3">
    <name type="scientific">Corynebacterium occultum</name>
    <dbReference type="NCBI Taxonomy" id="2675219"/>
    <lineage>
        <taxon>Bacteria</taxon>
        <taxon>Bacillati</taxon>
        <taxon>Actinomycetota</taxon>
        <taxon>Actinomycetes</taxon>
        <taxon>Mycobacteriales</taxon>
        <taxon>Corynebacteriaceae</taxon>
        <taxon>Corynebacterium</taxon>
    </lineage>
</organism>
<keyword evidence="1" id="KW-0812">Transmembrane</keyword>
<reference evidence="2 3" key="1">
    <citation type="submission" date="2019-11" db="EMBL/GenBank/DDBJ databases">
        <title>Complete genome sequence of Corynebacterium kalinowskii 1959, a novel Corynebacterium species isolated from soil of a small paddock in Vilsendorf, Germany.</title>
        <authorList>
            <person name="Schaffert L."/>
            <person name="Ruwe M."/>
            <person name="Milse J."/>
            <person name="Hanuschka K."/>
            <person name="Ortseifen V."/>
            <person name="Droste J."/>
            <person name="Brandt D."/>
            <person name="Schlueter L."/>
            <person name="Kutter Y."/>
            <person name="Vinke S."/>
            <person name="Viehoefer P."/>
            <person name="Jacob L."/>
            <person name="Luebke N.-C."/>
            <person name="Schulte-Berndt E."/>
            <person name="Hain C."/>
            <person name="Linder M."/>
            <person name="Schmidt P."/>
            <person name="Wollenschlaeger L."/>
            <person name="Luttermann T."/>
            <person name="Thieme E."/>
            <person name="Hassa J."/>
            <person name="Haak M."/>
            <person name="Wittchen M."/>
            <person name="Mentz A."/>
            <person name="Persicke M."/>
            <person name="Busche T."/>
            <person name="Ruckert C."/>
        </authorList>
    </citation>
    <scope>NUCLEOTIDE SEQUENCE [LARGE SCALE GENOMIC DNA]</scope>
    <source>
        <strain evidence="2 3">2039</strain>
    </source>
</reference>
<sequence length="269" mass="30249">MILVGLGGWFLFFSLVEMDFFDWMDANLPIWAVFPIFTLMMGGVFIGVAALAFSALFDAGKWWVQVLLIAAGVGFHQLAQWWFWADRGQPIIFHPGYLLVFLGYAAIFSGVVSLVWGLVRRSPVTRPGPGRRFLVFGRWLRRFWPLLALIALGVGIWVGVSNWWESRPDPVLRSISGQGSAATDLSSHYEGNWDTWEIVCPSEYPQFSPDEMGIMLVGPGDQHELHRYPRDRLDGCTQDVDPGPHPADQHMLTEGTEPAVIVDRLSRTS</sequence>
<feature type="transmembrane region" description="Helical" evidence="1">
    <location>
        <begin position="96"/>
        <end position="119"/>
    </location>
</feature>
<dbReference type="AlphaFoldDB" id="A0A6B8WDV8"/>
<keyword evidence="1" id="KW-0472">Membrane</keyword>
<keyword evidence="3" id="KW-1185">Reference proteome</keyword>
<proteinExistence type="predicted"/>
<accession>A0A6B8WDV8</accession>